<feature type="compositionally biased region" description="Polar residues" evidence="1">
    <location>
        <begin position="86"/>
        <end position="102"/>
    </location>
</feature>
<evidence type="ECO:0000256" key="1">
    <source>
        <dbReference type="SAM" id="MobiDB-lite"/>
    </source>
</evidence>
<organism evidence="2 3">
    <name type="scientific">Mytilus galloprovincialis</name>
    <name type="common">Mediterranean mussel</name>
    <dbReference type="NCBI Taxonomy" id="29158"/>
    <lineage>
        <taxon>Eukaryota</taxon>
        <taxon>Metazoa</taxon>
        <taxon>Spiralia</taxon>
        <taxon>Lophotrochozoa</taxon>
        <taxon>Mollusca</taxon>
        <taxon>Bivalvia</taxon>
        <taxon>Autobranchia</taxon>
        <taxon>Pteriomorphia</taxon>
        <taxon>Mytilida</taxon>
        <taxon>Mytiloidea</taxon>
        <taxon>Mytilidae</taxon>
        <taxon>Mytilinae</taxon>
        <taxon>Mytilus</taxon>
    </lineage>
</organism>
<protein>
    <submittedName>
        <fullName evidence="2">Uncharacterized protein</fullName>
    </submittedName>
</protein>
<dbReference type="AlphaFoldDB" id="A0A8B6C0B5"/>
<evidence type="ECO:0000313" key="2">
    <source>
        <dbReference type="EMBL" id="VDH98141.1"/>
    </source>
</evidence>
<dbReference type="EMBL" id="UYJE01000977">
    <property type="protein sequence ID" value="VDH98141.1"/>
    <property type="molecule type" value="Genomic_DNA"/>
</dbReference>
<reference evidence="2" key="1">
    <citation type="submission" date="2018-11" db="EMBL/GenBank/DDBJ databases">
        <authorList>
            <person name="Alioto T."/>
            <person name="Alioto T."/>
        </authorList>
    </citation>
    <scope>NUCLEOTIDE SEQUENCE</scope>
</reference>
<feature type="compositionally biased region" description="Polar residues" evidence="1">
    <location>
        <begin position="139"/>
        <end position="152"/>
    </location>
</feature>
<keyword evidence="3" id="KW-1185">Reference proteome</keyword>
<feature type="region of interest" description="Disordered" evidence="1">
    <location>
        <begin position="86"/>
        <end position="212"/>
    </location>
</feature>
<accession>A0A8B6C0B5</accession>
<feature type="compositionally biased region" description="Polar residues" evidence="1">
    <location>
        <begin position="169"/>
        <end position="204"/>
    </location>
</feature>
<comment type="caution">
    <text evidence="2">The sequence shown here is derived from an EMBL/GenBank/DDBJ whole genome shotgun (WGS) entry which is preliminary data.</text>
</comment>
<evidence type="ECO:0000313" key="3">
    <source>
        <dbReference type="Proteomes" id="UP000596742"/>
    </source>
</evidence>
<dbReference type="Proteomes" id="UP000596742">
    <property type="component" value="Unassembled WGS sequence"/>
</dbReference>
<sequence>MGDDTETLTDTMTYMLRKQDEMSANTMQLLHQQSTTIEDLNNTFLQNRETIKSDLRSTGTSTSGYTHDDFIRNYPFPKFTARSWEQLQTTPPKQDSKQTSDLQLGCGNSPRPPPFNPGRNPTSDLQLGRGNSPRPHPLNQDSKLTTDSQMGLGNSPRPILFSLNDKPTEYSQFGQENSPRPSSQNLNDRQTGSVQSGRGNSPRSTGDYEGFIPFNRAARRNEWTEEKKQHNEKNDEFAEEVRRLVSVAYPTSSIELQEELAAEHFLKGHKNTKIAYEALNRQPKTVSSALDIVVQLQNMLRWAGMLIIIQKQRARRVTWKDEEENSNGQYEGMESVRQLVNSFRKPDNQTLQNEIKALRDLLEKAFEGFKTSYLDSTVNGMLFLWRKKPFQT</sequence>
<proteinExistence type="predicted"/>
<gene>
    <name evidence="2" type="ORF">MGAL_10B072877</name>
</gene>
<name>A0A8B6C0B5_MYTGA</name>